<name>A0AAW2ZC29_9EUKA</name>
<dbReference type="PANTHER" id="PTHR38666">
    <property type="match status" value="1"/>
</dbReference>
<dbReference type="AlphaFoldDB" id="A0AAW2ZC29"/>
<proteinExistence type="predicted"/>
<dbReference type="PANTHER" id="PTHR38666:SF2">
    <property type="entry name" value="FLAGELLAR ASSOCIATED PROTEIN"/>
    <property type="match status" value="1"/>
</dbReference>
<dbReference type="InterPro" id="IPR021610">
    <property type="entry name" value="DUF3228"/>
</dbReference>
<reference evidence="1 2" key="1">
    <citation type="submission" date="2024-03" db="EMBL/GenBank/DDBJ databases">
        <title>The Acrasis kona genome and developmental transcriptomes reveal deep origins of eukaryotic multicellular pathways.</title>
        <authorList>
            <person name="Sheikh S."/>
            <person name="Fu C.-J."/>
            <person name="Brown M.W."/>
            <person name="Baldauf S.L."/>
        </authorList>
    </citation>
    <scope>NUCLEOTIDE SEQUENCE [LARGE SCALE GENOMIC DNA]</scope>
    <source>
        <strain evidence="1 2">ATCC MYA-3509</strain>
    </source>
</reference>
<dbReference type="EMBL" id="JAOPGA020001235">
    <property type="protein sequence ID" value="KAL0486450.1"/>
    <property type="molecule type" value="Genomic_DNA"/>
</dbReference>
<sequence length="225" mass="26136">MFKIRTKLPTQLIRQKHNMSGKDLVNLDAFAARQFDETHKNGNKIDVKFKEGFAKKVNELYNTGKYKLHDGYAPFCKHLFLPNWTGCSSAVIEVTSDNEKSLRSGYQSRRPEELAVLSRWFPKELVQDQIKEAKFLDIILYSREQIKKEQEDLPNKDKTDEENLDDIPYGIISIKAQDEDYETPMQPITVMRNSLGREHGGSGVDLDYNKYNESVQYWSNHAIIQ</sequence>
<dbReference type="Proteomes" id="UP001431209">
    <property type="component" value="Unassembled WGS sequence"/>
</dbReference>
<protein>
    <submittedName>
        <fullName evidence="1">N-acetyl-gamma-glutamyl-phosphate reductase</fullName>
    </submittedName>
</protein>
<comment type="caution">
    <text evidence="1">The sequence shown here is derived from an EMBL/GenBank/DDBJ whole genome shotgun (WGS) entry which is preliminary data.</text>
</comment>
<keyword evidence="2" id="KW-1185">Reference proteome</keyword>
<organism evidence="1 2">
    <name type="scientific">Acrasis kona</name>
    <dbReference type="NCBI Taxonomy" id="1008807"/>
    <lineage>
        <taxon>Eukaryota</taxon>
        <taxon>Discoba</taxon>
        <taxon>Heterolobosea</taxon>
        <taxon>Tetramitia</taxon>
        <taxon>Eutetramitia</taxon>
        <taxon>Acrasidae</taxon>
        <taxon>Acrasis</taxon>
    </lineage>
</organism>
<gene>
    <name evidence="1" type="ORF">AKO1_011975</name>
</gene>
<accession>A0AAW2ZC29</accession>
<evidence type="ECO:0000313" key="1">
    <source>
        <dbReference type="EMBL" id="KAL0486450.1"/>
    </source>
</evidence>
<dbReference type="Gene3D" id="3.30.2310.50">
    <property type="entry name" value="Protein of unknown function (DUF3228), domain 1"/>
    <property type="match status" value="2"/>
</dbReference>
<evidence type="ECO:0000313" key="2">
    <source>
        <dbReference type="Proteomes" id="UP001431209"/>
    </source>
</evidence>
<dbReference type="Pfam" id="PF11539">
    <property type="entry name" value="DUF3228"/>
    <property type="match status" value="1"/>
</dbReference>